<evidence type="ECO:0000256" key="1">
    <source>
        <dbReference type="SAM" id="SignalP"/>
    </source>
</evidence>
<organism evidence="3 4">
    <name type="scientific">Neolewinella aurantiaca</name>
    <dbReference type="NCBI Taxonomy" id="2602767"/>
    <lineage>
        <taxon>Bacteria</taxon>
        <taxon>Pseudomonadati</taxon>
        <taxon>Bacteroidota</taxon>
        <taxon>Saprospiria</taxon>
        <taxon>Saprospirales</taxon>
        <taxon>Lewinellaceae</taxon>
        <taxon>Neolewinella</taxon>
    </lineage>
</organism>
<feature type="chain" id="PRO_5022739635" evidence="1">
    <location>
        <begin position="27"/>
        <end position="258"/>
    </location>
</feature>
<protein>
    <submittedName>
        <fullName evidence="3">PorT family protein</fullName>
    </submittedName>
</protein>
<comment type="caution">
    <text evidence="3">The sequence shown here is derived from an EMBL/GenBank/DDBJ whole genome shotgun (WGS) entry which is preliminary data.</text>
</comment>
<keyword evidence="4" id="KW-1185">Reference proteome</keyword>
<accession>A0A5C7FQ48</accession>
<dbReference type="EMBL" id="VOXD01000010">
    <property type="protein sequence ID" value="TXF89912.1"/>
    <property type="molecule type" value="Genomic_DNA"/>
</dbReference>
<reference evidence="3 4" key="1">
    <citation type="submission" date="2019-08" db="EMBL/GenBank/DDBJ databases">
        <title>Lewinella sp. strain SSH13 Genome sequencing and assembly.</title>
        <authorList>
            <person name="Kim I."/>
        </authorList>
    </citation>
    <scope>NUCLEOTIDE SEQUENCE [LARGE SCALE GENOMIC DNA]</scope>
    <source>
        <strain evidence="3 4">SSH13</strain>
    </source>
</reference>
<proteinExistence type="predicted"/>
<evidence type="ECO:0000313" key="4">
    <source>
        <dbReference type="Proteomes" id="UP000321907"/>
    </source>
</evidence>
<sequence>MTKNFTFYRPFMLAVALLLLPAVAFAQFPGDLKFGIQASPTFSGMTTDDNLINRDGTNLGLKLGLIGEYYFRENYSFHTGIGFHFNAGGTLFYEDQFTQADIWRESLDNTLAAGVLPDTLSGGLGFKYDLQFVEIPLGLTLRTREFGYMSYYVRPALHLGFVTKSQGSVQNAGFISEDESFDIGKEVNAINLGWSIGAGVEYSVSESTALIGGLAFQSGFADLTTDKGTTLKREGRDAREDDSKGKLNSIVITLGVMF</sequence>
<gene>
    <name evidence="3" type="ORF">FUA23_08110</name>
</gene>
<dbReference type="Proteomes" id="UP000321907">
    <property type="component" value="Unassembled WGS sequence"/>
</dbReference>
<dbReference type="AlphaFoldDB" id="A0A5C7FQ48"/>
<keyword evidence="1" id="KW-0732">Signal</keyword>
<evidence type="ECO:0000313" key="3">
    <source>
        <dbReference type="EMBL" id="TXF89912.1"/>
    </source>
</evidence>
<name>A0A5C7FQ48_9BACT</name>
<dbReference type="InterPro" id="IPR025665">
    <property type="entry name" value="Beta-barrel_OMP_2"/>
</dbReference>
<dbReference type="RefSeq" id="WP_147930232.1">
    <property type="nucleotide sequence ID" value="NZ_VOXD01000010.1"/>
</dbReference>
<evidence type="ECO:0000259" key="2">
    <source>
        <dbReference type="Pfam" id="PF13568"/>
    </source>
</evidence>
<feature type="signal peptide" evidence="1">
    <location>
        <begin position="1"/>
        <end position="26"/>
    </location>
</feature>
<dbReference type="Pfam" id="PF13568">
    <property type="entry name" value="OMP_b-brl_2"/>
    <property type="match status" value="1"/>
</dbReference>
<feature type="domain" description="Outer membrane protein beta-barrel" evidence="2">
    <location>
        <begin position="25"/>
        <end position="223"/>
    </location>
</feature>
<dbReference type="OrthoDB" id="978236at2"/>